<comment type="caution">
    <text evidence="2">The sequence shown here is derived from an EMBL/GenBank/DDBJ whole genome shotgun (WGS) entry which is preliminary data.</text>
</comment>
<dbReference type="GeneID" id="77009756"/>
<evidence type="ECO:0000313" key="2">
    <source>
        <dbReference type="EMBL" id="KFN06965.1"/>
    </source>
</evidence>
<dbReference type="EMBL" id="JMQA01000036">
    <property type="protein sequence ID" value="KFN06965.1"/>
    <property type="molecule type" value="Genomic_DNA"/>
</dbReference>
<dbReference type="EMBL" id="WNZZ01000055">
    <property type="protein sequence ID" value="MUG26721.1"/>
    <property type="molecule type" value="Genomic_DNA"/>
</dbReference>
<gene>
    <name evidence="2" type="ORF">DJ90_4637</name>
    <name evidence="3" type="ORF">GNQ08_30895</name>
</gene>
<reference evidence="3 5" key="2">
    <citation type="submission" date="2019-11" db="EMBL/GenBank/DDBJ databases">
        <title>Draft genome sequences of five Paenibacillus species of dairy origin.</title>
        <authorList>
            <person name="Olajide A.M."/>
            <person name="Chen S."/>
            <person name="Lapointe G."/>
        </authorList>
    </citation>
    <scope>NUCLEOTIDE SEQUENCE [LARGE SCALE GENOMIC DNA]</scope>
    <source>
        <strain evidence="3 5">3CT49</strain>
    </source>
</reference>
<reference evidence="2 4" key="1">
    <citation type="submission" date="2014-04" db="EMBL/GenBank/DDBJ databases">
        <authorList>
            <person name="Bishop-Lilly K.A."/>
            <person name="Broomall S.M."/>
            <person name="Chain P.S."/>
            <person name="Chertkov O."/>
            <person name="Coyne S.R."/>
            <person name="Daligault H.E."/>
            <person name="Davenport K.W."/>
            <person name="Erkkila T."/>
            <person name="Frey K.G."/>
            <person name="Gibbons H.S."/>
            <person name="Gu W."/>
            <person name="Jaissle J."/>
            <person name="Johnson S.L."/>
            <person name="Koroleva G.I."/>
            <person name="Ladner J.T."/>
            <person name="Lo C.-C."/>
            <person name="Minogue T.D."/>
            <person name="Munk C."/>
            <person name="Palacios G.F."/>
            <person name="Redden C.L."/>
            <person name="Rosenzweig C.N."/>
            <person name="Scholz M.B."/>
            <person name="Teshima H."/>
            <person name="Xu Y."/>
        </authorList>
    </citation>
    <scope>NUCLEOTIDE SEQUENCE [LARGE SCALE GENOMIC DNA]</scope>
    <source>
        <strain evidence="2 4">8244</strain>
    </source>
</reference>
<keyword evidence="1" id="KW-0812">Transmembrane</keyword>
<evidence type="ECO:0000313" key="4">
    <source>
        <dbReference type="Proteomes" id="UP000029278"/>
    </source>
</evidence>
<keyword evidence="4" id="KW-1185">Reference proteome</keyword>
<dbReference type="Proteomes" id="UP000029278">
    <property type="component" value="Unassembled WGS sequence"/>
</dbReference>
<evidence type="ECO:0000256" key="1">
    <source>
        <dbReference type="SAM" id="Phobius"/>
    </source>
</evidence>
<dbReference type="STRING" id="44252.DJ90_4637"/>
<dbReference type="Proteomes" id="UP000442469">
    <property type="component" value="Unassembled WGS sequence"/>
</dbReference>
<evidence type="ECO:0000313" key="5">
    <source>
        <dbReference type="Proteomes" id="UP000442469"/>
    </source>
</evidence>
<feature type="transmembrane region" description="Helical" evidence="1">
    <location>
        <begin position="16"/>
        <end position="37"/>
    </location>
</feature>
<dbReference type="RefSeq" id="WP_036626456.1">
    <property type="nucleotide sequence ID" value="NZ_BGML01000007.1"/>
</dbReference>
<name>A0A090Z9R6_PAEMA</name>
<sequence>MNSLDSAIGSGKNHRIALASPEIAYFLGVILALFPFARKITAKNVFIPPAALRKYRLFTAHD</sequence>
<accession>A0A090Z9R6</accession>
<keyword evidence="1" id="KW-0472">Membrane</keyword>
<protein>
    <submittedName>
        <fullName evidence="2">Uncharacterized protein</fullName>
    </submittedName>
</protein>
<organism evidence="2 4">
    <name type="scientific">Paenibacillus macerans</name>
    <name type="common">Bacillus macerans</name>
    <dbReference type="NCBI Taxonomy" id="44252"/>
    <lineage>
        <taxon>Bacteria</taxon>
        <taxon>Bacillati</taxon>
        <taxon>Bacillota</taxon>
        <taxon>Bacilli</taxon>
        <taxon>Bacillales</taxon>
        <taxon>Paenibacillaceae</taxon>
        <taxon>Paenibacillus</taxon>
    </lineage>
</organism>
<keyword evidence="1" id="KW-1133">Transmembrane helix</keyword>
<dbReference type="AlphaFoldDB" id="A0A090Z9R6"/>
<proteinExistence type="predicted"/>
<dbReference type="HOGENOM" id="CLU_2899868_0_0_9"/>
<evidence type="ECO:0000313" key="3">
    <source>
        <dbReference type="EMBL" id="MUG26721.1"/>
    </source>
</evidence>